<dbReference type="VEuPathDB" id="FungiDB:ATEG_09895"/>
<organism evidence="2 3">
    <name type="scientific">Aspergillus terreus (strain NIH 2624 / FGSC A1156)</name>
    <dbReference type="NCBI Taxonomy" id="341663"/>
    <lineage>
        <taxon>Eukaryota</taxon>
        <taxon>Fungi</taxon>
        <taxon>Dikarya</taxon>
        <taxon>Ascomycota</taxon>
        <taxon>Pezizomycotina</taxon>
        <taxon>Eurotiomycetes</taxon>
        <taxon>Eurotiomycetidae</taxon>
        <taxon>Eurotiales</taxon>
        <taxon>Aspergillaceae</taxon>
        <taxon>Aspergillus</taxon>
        <taxon>Aspergillus subgen. Circumdati</taxon>
    </lineage>
</organism>
<dbReference type="AlphaFoldDB" id="Q0C8T9"/>
<dbReference type="GeneID" id="4354237"/>
<accession>Q0C8T9</accession>
<feature type="chain" id="PRO_5004169889" description="Ecp2 effector protein domain-containing protein" evidence="1">
    <location>
        <begin position="20"/>
        <end position="126"/>
    </location>
</feature>
<evidence type="ECO:0000256" key="1">
    <source>
        <dbReference type="SAM" id="SignalP"/>
    </source>
</evidence>
<proteinExistence type="predicted"/>
<dbReference type="OMA" id="CYLYNGF"/>
<reference evidence="3" key="1">
    <citation type="submission" date="2005-09" db="EMBL/GenBank/DDBJ databases">
        <title>Annotation of the Aspergillus terreus NIH2624 genome.</title>
        <authorList>
            <person name="Birren B.W."/>
            <person name="Lander E.S."/>
            <person name="Galagan J.E."/>
            <person name="Nusbaum C."/>
            <person name="Devon K."/>
            <person name="Henn M."/>
            <person name="Ma L.-J."/>
            <person name="Jaffe D.B."/>
            <person name="Butler J."/>
            <person name="Alvarez P."/>
            <person name="Gnerre S."/>
            <person name="Grabherr M."/>
            <person name="Kleber M."/>
            <person name="Mauceli E.W."/>
            <person name="Brockman W."/>
            <person name="Rounsley S."/>
            <person name="Young S.K."/>
            <person name="LaButti K."/>
            <person name="Pushparaj V."/>
            <person name="DeCaprio D."/>
            <person name="Crawford M."/>
            <person name="Koehrsen M."/>
            <person name="Engels R."/>
            <person name="Montgomery P."/>
            <person name="Pearson M."/>
            <person name="Howarth C."/>
            <person name="Larson L."/>
            <person name="Luoma S."/>
            <person name="White J."/>
            <person name="Alvarado L."/>
            <person name="Kodira C.D."/>
            <person name="Zeng Q."/>
            <person name="Oleary S."/>
            <person name="Yandava C."/>
            <person name="Denning D.W."/>
            <person name="Nierman W.C."/>
            <person name="Milne T."/>
            <person name="Madden K."/>
        </authorList>
    </citation>
    <scope>NUCLEOTIDE SEQUENCE [LARGE SCALE GENOMIC DNA]</scope>
    <source>
        <strain evidence="3">NIH 2624 / FGSC A1156</strain>
    </source>
</reference>
<feature type="signal peptide" evidence="1">
    <location>
        <begin position="1"/>
        <end position="19"/>
    </location>
</feature>
<name>Q0C8T9_ASPTN</name>
<dbReference type="EMBL" id="CH476608">
    <property type="protein sequence ID" value="EAU30086.1"/>
    <property type="molecule type" value="Genomic_DNA"/>
</dbReference>
<evidence type="ECO:0000313" key="3">
    <source>
        <dbReference type="Proteomes" id="UP000007963"/>
    </source>
</evidence>
<dbReference type="HOGENOM" id="CLU_150182_0_0_1"/>
<evidence type="ECO:0000313" key="2">
    <source>
        <dbReference type="EMBL" id="EAU30086.1"/>
    </source>
</evidence>
<evidence type="ECO:0008006" key="4">
    <source>
        <dbReference type="Google" id="ProtNLM"/>
    </source>
</evidence>
<gene>
    <name evidence="2" type="ORF">ATEG_09895</name>
</gene>
<dbReference type="OrthoDB" id="4338083at2759"/>
<dbReference type="RefSeq" id="XP_001218517.1">
    <property type="nucleotide sequence ID" value="XM_001218516.1"/>
</dbReference>
<dbReference type="Proteomes" id="UP000007963">
    <property type="component" value="Unassembled WGS sequence"/>
</dbReference>
<sequence length="126" mass="14331">MRLILASVLVALAGHPVAAYKNWDFYLFKPGCNPDDVDLGLYLYHTIGTRAQPCTRIDNQDFNLTEVDSLSWKSPVAERAQFDLCMFEDGECSMRVVDEVRNQWDICHKYIGWKGYKVVPIGAPCV</sequence>
<protein>
    <recommendedName>
        <fullName evidence="4">Ecp2 effector protein domain-containing protein</fullName>
    </recommendedName>
</protein>
<keyword evidence="1" id="KW-0732">Signal</keyword>